<dbReference type="RefSeq" id="WP_078002617.1">
    <property type="nucleotide sequence ID" value="NZ_MRUL01000005.1"/>
</dbReference>
<dbReference type="Pfam" id="PF05025">
    <property type="entry name" value="RbsD_FucU"/>
    <property type="match status" value="1"/>
</dbReference>
<dbReference type="GO" id="GO:0062193">
    <property type="term" value="F:D-ribose pyranase activity"/>
    <property type="evidence" value="ECO:0007669"/>
    <property type="project" value="UniProtKB-EC"/>
</dbReference>
<evidence type="ECO:0000256" key="5">
    <source>
        <dbReference type="ARBA" id="ARBA00023277"/>
    </source>
</evidence>
<dbReference type="SUPFAM" id="SSF102546">
    <property type="entry name" value="RbsD-like"/>
    <property type="match status" value="1"/>
</dbReference>
<dbReference type="OrthoDB" id="9805009at2"/>
<comment type="caution">
    <text evidence="7">The sequence shown here is derived from an EMBL/GenBank/DDBJ whole genome shotgun (WGS) entry which is preliminary data.</text>
</comment>
<comment type="subunit">
    <text evidence="6">Homodecamer.</text>
</comment>
<dbReference type="InterPro" id="IPR023750">
    <property type="entry name" value="RbsD-like_sf"/>
</dbReference>
<protein>
    <recommendedName>
        <fullName evidence="2 6">D-ribose pyranase</fullName>
        <ecNumber evidence="2 6">5.4.99.62</ecNumber>
    </recommendedName>
</protein>
<dbReference type="Gene3D" id="3.40.1650.10">
    <property type="entry name" value="RbsD-like domain"/>
    <property type="match status" value="1"/>
</dbReference>
<dbReference type="STRING" id="1926881.BTJ39_10385"/>
<feature type="binding site" evidence="6">
    <location>
        <position position="106"/>
    </location>
    <ligand>
        <name>substrate</name>
    </ligand>
</feature>
<evidence type="ECO:0000256" key="4">
    <source>
        <dbReference type="ARBA" id="ARBA00023235"/>
    </source>
</evidence>
<dbReference type="PANTHER" id="PTHR37831">
    <property type="entry name" value="D-RIBOSE PYRANASE"/>
    <property type="match status" value="1"/>
</dbReference>
<dbReference type="GO" id="GO:0005829">
    <property type="term" value="C:cytosol"/>
    <property type="evidence" value="ECO:0007669"/>
    <property type="project" value="TreeGrafter"/>
</dbReference>
<dbReference type="Proteomes" id="UP000190667">
    <property type="component" value="Unassembled WGS sequence"/>
</dbReference>
<comment type="subcellular location">
    <subcellularLocation>
        <location evidence="6">Cytoplasm</location>
    </subcellularLocation>
</comment>
<dbReference type="NCBIfam" id="NF008761">
    <property type="entry name" value="PRK11797.1"/>
    <property type="match status" value="1"/>
</dbReference>
<evidence type="ECO:0000313" key="8">
    <source>
        <dbReference type="Proteomes" id="UP000190667"/>
    </source>
</evidence>
<feature type="active site" description="Proton donor" evidence="6">
    <location>
        <position position="20"/>
    </location>
</feature>
<dbReference type="GO" id="GO:0019303">
    <property type="term" value="P:D-ribose catabolic process"/>
    <property type="evidence" value="ECO:0007669"/>
    <property type="project" value="UniProtKB-UniRule"/>
</dbReference>
<reference evidence="7 8" key="1">
    <citation type="submission" date="2016-12" db="EMBL/GenBank/DDBJ databases">
        <title>Izhakiella australiana sp. nov. of genus Izhakiella isolated from Australian desert.</title>
        <authorList>
            <person name="Ji M."/>
        </authorList>
    </citation>
    <scope>NUCLEOTIDE SEQUENCE [LARGE SCALE GENOMIC DNA]</scope>
    <source>
        <strain evidence="7 8">D4N98</strain>
    </source>
</reference>
<sequence>MKKGSLLQADISALIARMGHTDTLVIADAGLPIPAGPQRIDLALTQGVPGFLQVVEQITTEMQVERVTLAHEICQHNEEIHRQLLALIDDLQQRQGNTISIEYISHESFKQQSRQSLGVVRSGECTPYANILLHAGVTF</sequence>
<proteinExistence type="inferred from homology"/>
<dbReference type="UniPathway" id="UPA00916">
    <property type="reaction ID" value="UER00888"/>
</dbReference>
<dbReference type="InterPro" id="IPR007721">
    <property type="entry name" value="RbsD_FucU"/>
</dbReference>
<dbReference type="GO" id="GO:0016872">
    <property type="term" value="F:intramolecular lyase activity"/>
    <property type="evidence" value="ECO:0007669"/>
    <property type="project" value="UniProtKB-UniRule"/>
</dbReference>
<keyword evidence="4 6" id="KW-0413">Isomerase</keyword>
<dbReference type="PANTHER" id="PTHR37831:SF1">
    <property type="entry name" value="D-RIBOSE PYRANASE"/>
    <property type="match status" value="1"/>
</dbReference>
<accession>A0A1S8YMD0</accession>
<evidence type="ECO:0000256" key="6">
    <source>
        <dbReference type="HAMAP-Rule" id="MF_01661"/>
    </source>
</evidence>
<dbReference type="EMBL" id="MRUL01000005">
    <property type="protein sequence ID" value="OON40289.1"/>
    <property type="molecule type" value="Genomic_DNA"/>
</dbReference>
<feature type="binding site" evidence="6">
    <location>
        <begin position="128"/>
        <end position="130"/>
    </location>
    <ligand>
        <name>substrate</name>
    </ligand>
</feature>
<comment type="similarity">
    <text evidence="6">Belongs to the RbsD / FucU family. RbsD subfamily.</text>
</comment>
<evidence type="ECO:0000256" key="1">
    <source>
        <dbReference type="ARBA" id="ARBA00000223"/>
    </source>
</evidence>
<keyword evidence="5 6" id="KW-0119">Carbohydrate metabolism</keyword>
<organism evidence="7 8">
    <name type="scientific">Izhakiella australiensis</name>
    <dbReference type="NCBI Taxonomy" id="1926881"/>
    <lineage>
        <taxon>Bacteria</taxon>
        <taxon>Pseudomonadati</taxon>
        <taxon>Pseudomonadota</taxon>
        <taxon>Gammaproteobacteria</taxon>
        <taxon>Enterobacterales</taxon>
        <taxon>Erwiniaceae</taxon>
        <taxon>Izhakiella</taxon>
    </lineage>
</organism>
<comment type="function">
    <text evidence="6">Catalyzes the interconversion of beta-pyran and beta-furan forms of D-ribose.</text>
</comment>
<dbReference type="AlphaFoldDB" id="A0A1S8YMD0"/>
<gene>
    <name evidence="6" type="primary">rbsD</name>
    <name evidence="7" type="ORF">BTJ39_10385</name>
</gene>
<dbReference type="EC" id="5.4.99.62" evidence="2 6"/>
<dbReference type="InterPro" id="IPR023064">
    <property type="entry name" value="D-ribose_pyranase"/>
</dbReference>
<name>A0A1S8YMD0_9GAMM</name>
<dbReference type="HAMAP" id="MF_01661">
    <property type="entry name" value="D_rib_pyranase"/>
    <property type="match status" value="1"/>
</dbReference>
<keyword evidence="8" id="KW-1185">Reference proteome</keyword>
<evidence type="ECO:0000256" key="2">
    <source>
        <dbReference type="ARBA" id="ARBA00012862"/>
    </source>
</evidence>
<comment type="pathway">
    <text evidence="6">Carbohydrate metabolism; D-ribose degradation; D-ribose 5-phosphate from beta-D-ribopyranose: step 1/2.</text>
</comment>
<feature type="binding site" evidence="6">
    <location>
        <position position="28"/>
    </location>
    <ligand>
        <name>substrate</name>
    </ligand>
</feature>
<keyword evidence="3 6" id="KW-0963">Cytoplasm</keyword>
<dbReference type="GO" id="GO:0048029">
    <property type="term" value="F:monosaccharide binding"/>
    <property type="evidence" value="ECO:0007669"/>
    <property type="project" value="InterPro"/>
</dbReference>
<evidence type="ECO:0000256" key="3">
    <source>
        <dbReference type="ARBA" id="ARBA00022490"/>
    </source>
</evidence>
<evidence type="ECO:0000313" key="7">
    <source>
        <dbReference type="EMBL" id="OON40289.1"/>
    </source>
</evidence>
<comment type="catalytic activity">
    <reaction evidence="1 6">
        <text>beta-D-ribopyranose = beta-D-ribofuranose</text>
        <dbReference type="Rhea" id="RHEA:25432"/>
        <dbReference type="ChEBI" id="CHEBI:27476"/>
        <dbReference type="ChEBI" id="CHEBI:47002"/>
        <dbReference type="EC" id="5.4.99.62"/>
    </reaction>
</comment>